<feature type="domain" description="4Fe-4S ferredoxin-type" evidence="10">
    <location>
        <begin position="387"/>
        <end position="417"/>
    </location>
</feature>
<evidence type="ECO:0000259" key="10">
    <source>
        <dbReference type="PROSITE" id="PS51379"/>
    </source>
</evidence>
<feature type="binding site" evidence="8">
    <location>
        <position position="442"/>
    </location>
    <ligand>
        <name>[4Fe-4S] cluster</name>
        <dbReference type="ChEBI" id="CHEBI:49883"/>
        <label>2</label>
    </ligand>
</feature>
<keyword evidence="2 8" id="KW-0004">4Fe-4S</keyword>
<dbReference type="SUPFAM" id="SSF46548">
    <property type="entry name" value="alpha-helical ferredoxin"/>
    <property type="match status" value="1"/>
</dbReference>
<evidence type="ECO:0000313" key="12">
    <source>
        <dbReference type="Proteomes" id="UP000002964"/>
    </source>
</evidence>
<dbReference type="InterPro" id="IPR010208">
    <property type="entry name" value="Ion_transpt_RnfC/RsxC"/>
</dbReference>
<dbReference type="Pfam" id="PF13375">
    <property type="entry name" value="RnfC_N"/>
    <property type="match status" value="1"/>
</dbReference>
<dbReference type="Pfam" id="PF10531">
    <property type="entry name" value="SLBB"/>
    <property type="match status" value="1"/>
</dbReference>
<dbReference type="PROSITE" id="PS00198">
    <property type="entry name" value="4FE4S_FER_1"/>
    <property type="match status" value="1"/>
</dbReference>
<protein>
    <recommendedName>
        <fullName evidence="8">Ion-translocating oxidoreductase complex subunit C</fullName>
        <ecNumber evidence="8">7.-.-.-</ecNumber>
    </recommendedName>
    <alternativeName>
        <fullName evidence="8">Rnf electron transport complex subunit C</fullName>
    </alternativeName>
</protein>
<feature type="binding site" evidence="8">
    <location>
        <position position="446"/>
    </location>
    <ligand>
        <name>[4Fe-4S] cluster</name>
        <dbReference type="ChEBI" id="CHEBI:49883"/>
        <label>1</label>
    </ligand>
</feature>
<dbReference type="GO" id="GO:0005886">
    <property type="term" value="C:plasma membrane"/>
    <property type="evidence" value="ECO:0007669"/>
    <property type="project" value="UniProtKB-SubCell"/>
</dbReference>
<dbReference type="EC" id="7.-.-.-" evidence="8"/>
<dbReference type="InterPro" id="IPR037225">
    <property type="entry name" value="Nuo51_FMN-bd_sf"/>
</dbReference>
<dbReference type="AlphaFoldDB" id="H8YXB2"/>
<dbReference type="Gene3D" id="3.40.50.11540">
    <property type="entry name" value="NADH-ubiquinone oxidoreductase 51kDa subunit"/>
    <property type="match status" value="1"/>
</dbReference>
<dbReference type="InterPro" id="IPR026902">
    <property type="entry name" value="RnfC_N"/>
</dbReference>
<dbReference type="PANTHER" id="PTHR43034">
    <property type="entry name" value="ION-TRANSLOCATING OXIDOREDUCTASE COMPLEX SUBUNIT C"/>
    <property type="match status" value="1"/>
</dbReference>
<feature type="binding site" evidence="8">
    <location>
        <position position="407"/>
    </location>
    <ligand>
        <name>[4Fe-4S] cluster</name>
        <dbReference type="ChEBI" id="CHEBI:49883"/>
        <label>2</label>
    </ligand>
</feature>
<keyword evidence="7 8" id="KW-0411">Iron-sulfur</keyword>
<dbReference type="InterPro" id="IPR017896">
    <property type="entry name" value="4Fe4S_Fe-S-bd"/>
</dbReference>
<comment type="subunit">
    <text evidence="8">The complex is composed of six subunits: RnfA, RnfB, RnfC, RnfD, RnfE and RnfG.</text>
</comment>
<gene>
    <name evidence="8" type="primary">rnfC</name>
    <name evidence="11" type="ORF">Thi970DRAFT_00740</name>
</gene>
<evidence type="ECO:0000256" key="8">
    <source>
        <dbReference type="HAMAP-Rule" id="MF_00461"/>
    </source>
</evidence>
<dbReference type="Gene3D" id="3.30.70.20">
    <property type="match status" value="1"/>
</dbReference>
<keyword evidence="5 8" id="KW-0249">Electron transport</keyword>
<dbReference type="GO" id="GO:0046872">
    <property type="term" value="F:metal ion binding"/>
    <property type="evidence" value="ECO:0007669"/>
    <property type="project" value="UniProtKB-KW"/>
</dbReference>
<dbReference type="STRING" id="631362.Thi970DRAFT_00740"/>
<feature type="binding site" evidence="8">
    <location>
        <position position="436"/>
    </location>
    <ligand>
        <name>[4Fe-4S] cluster</name>
        <dbReference type="ChEBI" id="CHEBI:49883"/>
        <label>2</label>
    </ligand>
</feature>
<feature type="domain" description="4Fe-4S ferredoxin-type" evidence="10">
    <location>
        <begin position="427"/>
        <end position="456"/>
    </location>
</feature>
<dbReference type="OrthoDB" id="9767754at2"/>
<dbReference type="SUPFAM" id="SSF142019">
    <property type="entry name" value="Nqo1 FMN-binding domain-like"/>
    <property type="match status" value="1"/>
</dbReference>
<keyword evidence="3 8" id="KW-0479">Metal-binding</keyword>
<dbReference type="Pfam" id="PF01512">
    <property type="entry name" value="Complex1_51K"/>
    <property type="match status" value="1"/>
</dbReference>
<dbReference type="GO" id="GO:0051539">
    <property type="term" value="F:4 iron, 4 sulfur cluster binding"/>
    <property type="evidence" value="ECO:0007669"/>
    <property type="project" value="UniProtKB-KW"/>
</dbReference>
<comment type="function">
    <text evidence="8">Part of a membrane-bound complex that couples electron transfer with translocation of ions across the membrane.</text>
</comment>
<dbReference type="HOGENOM" id="CLU_010808_6_2_6"/>
<dbReference type="NCBIfam" id="NF003454">
    <property type="entry name" value="PRK05035.1"/>
    <property type="match status" value="1"/>
</dbReference>
<organism evidence="11 12">
    <name type="scientific">Thiorhodovibrio frisius</name>
    <dbReference type="NCBI Taxonomy" id="631362"/>
    <lineage>
        <taxon>Bacteria</taxon>
        <taxon>Pseudomonadati</taxon>
        <taxon>Pseudomonadota</taxon>
        <taxon>Gammaproteobacteria</taxon>
        <taxon>Chromatiales</taxon>
        <taxon>Chromatiaceae</taxon>
        <taxon>Thiorhodovibrio</taxon>
    </lineage>
</organism>
<feature type="binding site" evidence="8">
    <location>
        <position position="400"/>
    </location>
    <ligand>
        <name>[4Fe-4S] cluster</name>
        <dbReference type="ChEBI" id="CHEBI:49883"/>
        <label>1</label>
    </ligand>
</feature>
<evidence type="ECO:0000256" key="4">
    <source>
        <dbReference type="ARBA" id="ARBA00022737"/>
    </source>
</evidence>
<keyword evidence="8" id="KW-1003">Cell membrane</keyword>
<sequence>MTRRIQTPTQAAKPSTKLGKPPKLWKFHGGVHLPDEKALSNHASVVAAALPKRLVIPLAQHIGAPARPCVQVGDHVLKGQMIGEPQGYVSAPVHASSSGTVVAIEPHAMPHPSGLPAPAIIIDTDGEDRWAPDLPEPVADFHQLDADALRARIRMAGAVGLGGASFPTSVKLNPGKDQPIDTLVLNGVECEPYITCDDMLMRDRAADIVTGARIILHLLGAERCLIGIEDNKPEAIAAMRHAVAEQQPETQAHLEVLAIPTLYPSGGEKQLIRVLTGKEVPTHGIPAQIGIVCQNVGTVAAIADAVLRGHPLVERYVTVTGRGVARPGNFRVRVGTLATELIAASGGYSGELAKLVAGGPMMGVNLQSDAVPITKATNCILALTPAESPDPGPALPCIRCGQCAQACPANLLPQQMYWHARAKDLDKVQDYNLFDCIECGCCAHVCPAHIPLVQYYRFAKNESWAREREKQASERAKQRHEAREARLERQERERKAKLRKKKEAITPKTKAVPGMSAAVGGAQKTASPAAASQPEQKLEQKTGQKPEQQVAQQAADNAPAKQTTETAGSEK</sequence>
<reference evidence="11 12" key="2">
    <citation type="submission" date="2011-11" db="EMBL/GenBank/DDBJ databases">
        <authorList>
            <consortium name="US DOE Joint Genome Institute"/>
            <person name="Lucas S."/>
            <person name="Han J."/>
            <person name="Lapidus A."/>
            <person name="Cheng J.-F."/>
            <person name="Goodwin L."/>
            <person name="Pitluck S."/>
            <person name="Peters L."/>
            <person name="Ovchinnikova G."/>
            <person name="Zhang X."/>
            <person name="Detter J.C."/>
            <person name="Han C."/>
            <person name="Tapia R."/>
            <person name="Land M."/>
            <person name="Hauser L."/>
            <person name="Kyrpides N."/>
            <person name="Ivanova N."/>
            <person name="Pagani I."/>
            <person name="Vogl K."/>
            <person name="Liu Z."/>
            <person name="Overmann J."/>
            <person name="Frigaard N.-U."/>
            <person name="Bryant D."/>
            <person name="Woyke T."/>
        </authorList>
    </citation>
    <scope>NUCLEOTIDE SEQUENCE [LARGE SCALE GENOMIC DNA]</scope>
    <source>
        <strain evidence="11 12">970</strain>
    </source>
</reference>
<feature type="region of interest" description="Disordered" evidence="9">
    <location>
        <begin position="469"/>
        <end position="571"/>
    </location>
</feature>
<feature type="binding site" evidence="8">
    <location>
        <position position="403"/>
    </location>
    <ligand>
        <name>[4Fe-4S] cluster</name>
        <dbReference type="ChEBI" id="CHEBI:49883"/>
        <label>1</label>
    </ligand>
</feature>
<feature type="compositionally biased region" description="Polar residues" evidence="9">
    <location>
        <begin position="545"/>
        <end position="571"/>
    </location>
</feature>
<keyword evidence="12" id="KW-1185">Reference proteome</keyword>
<evidence type="ECO:0000256" key="7">
    <source>
        <dbReference type="ARBA" id="ARBA00023014"/>
    </source>
</evidence>
<name>H8YXB2_9GAMM</name>
<accession>H8YXB2</accession>
<dbReference type="HAMAP" id="MF_00461">
    <property type="entry name" value="RsxC_RnfC"/>
    <property type="match status" value="1"/>
</dbReference>
<keyword evidence="8" id="KW-0997">Cell inner membrane</keyword>
<dbReference type="eggNOG" id="COG4656">
    <property type="taxonomic scope" value="Bacteria"/>
</dbReference>
<dbReference type="Proteomes" id="UP000002964">
    <property type="component" value="Unassembled WGS sequence"/>
</dbReference>
<dbReference type="RefSeq" id="WP_009147173.1">
    <property type="nucleotide sequence ID" value="NZ_CP121471.1"/>
</dbReference>
<dbReference type="InterPro" id="IPR017900">
    <property type="entry name" value="4Fe4S_Fe_S_CS"/>
</dbReference>
<keyword evidence="6 8" id="KW-0408">Iron</keyword>
<dbReference type="PANTHER" id="PTHR43034:SF2">
    <property type="entry name" value="ION-TRANSLOCATING OXIDOREDUCTASE COMPLEX SUBUNIT C"/>
    <property type="match status" value="1"/>
</dbReference>
<dbReference type="EMBL" id="JH603168">
    <property type="protein sequence ID" value="EIC23088.1"/>
    <property type="molecule type" value="Genomic_DNA"/>
</dbReference>
<evidence type="ECO:0000256" key="1">
    <source>
        <dbReference type="ARBA" id="ARBA00022448"/>
    </source>
</evidence>
<evidence type="ECO:0000256" key="5">
    <source>
        <dbReference type="ARBA" id="ARBA00022982"/>
    </source>
</evidence>
<evidence type="ECO:0000256" key="6">
    <source>
        <dbReference type="ARBA" id="ARBA00023004"/>
    </source>
</evidence>
<feature type="binding site" evidence="8">
    <location>
        <position position="397"/>
    </location>
    <ligand>
        <name>[4Fe-4S] cluster</name>
        <dbReference type="ChEBI" id="CHEBI:49883"/>
        <label>1</label>
    </ligand>
</feature>
<comment type="subcellular location">
    <subcellularLocation>
        <location evidence="8">Cell inner membrane</location>
        <topology evidence="8">Peripheral membrane protein</topology>
    </subcellularLocation>
</comment>
<evidence type="ECO:0000256" key="9">
    <source>
        <dbReference type="SAM" id="MobiDB-lite"/>
    </source>
</evidence>
<dbReference type="PROSITE" id="PS51379">
    <property type="entry name" value="4FE4S_FER_2"/>
    <property type="match status" value="2"/>
</dbReference>
<keyword evidence="8" id="KW-0472">Membrane</keyword>
<evidence type="ECO:0000313" key="11">
    <source>
        <dbReference type="EMBL" id="EIC23088.1"/>
    </source>
</evidence>
<dbReference type="InterPro" id="IPR011538">
    <property type="entry name" value="Nuo51_FMN-bd"/>
</dbReference>
<feature type="region of interest" description="Disordered" evidence="9">
    <location>
        <begin position="1"/>
        <end position="21"/>
    </location>
</feature>
<feature type="binding site" evidence="8">
    <location>
        <position position="439"/>
    </location>
    <ligand>
        <name>[4Fe-4S] cluster</name>
        <dbReference type="ChEBI" id="CHEBI:49883"/>
        <label>2</label>
    </ligand>
</feature>
<reference evidence="12" key="1">
    <citation type="submission" date="2011-06" db="EMBL/GenBank/DDBJ databases">
        <authorList>
            <consortium name="US DOE Joint Genome Institute (JGI-PGF)"/>
            <person name="Lucas S."/>
            <person name="Han J."/>
            <person name="Lapidus A."/>
            <person name="Cheng J.-F."/>
            <person name="Goodwin L."/>
            <person name="Pitluck S."/>
            <person name="Peters L."/>
            <person name="Land M.L."/>
            <person name="Hauser L."/>
            <person name="Vogl K."/>
            <person name="Liu Z."/>
            <person name="Overmann J."/>
            <person name="Frigaard N.-U."/>
            <person name="Bryant D.A."/>
            <person name="Woyke T.J."/>
        </authorList>
    </citation>
    <scope>NUCLEOTIDE SEQUENCE [LARGE SCALE GENOMIC DNA]</scope>
    <source>
        <strain evidence="12">970</strain>
    </source>
</reference>
<comment type="similarity">
    <text evidence="8">Belongs to the 4Fe4S bacterial-type ferredoxin family. RnfC subfamily.</text>
</comment>
<evidence type="ECO:0000256" key="3">
    <source>
        <dbReference type="ARBA" id="ARBA00022723"/>
    </source>
</evidence>
<feature type="compositionally biased region" description="Basic and acidic residues" evidence="9">
    <location>
        <begin position="469"/>
        <end position="494"/>
    </location>
</feature>
<dbReference type="GO" id="GO:0009055">
    <property type="term" value="F:electron transfer activity"/>
    <property type="evidence" value="ECO:0007669"/>
    <property type="project" value="InterPro"/>
</dbReference>
<dbReference type="InterPro" id="IPR019554">
    <property type="entry name" value="Soluble_ligand-bd"/>
</dbReference>
<feature type="compositionally biased region" description="Polar residues" evidence="9">
    <location>
        <begin position="1"/>
        <end position="13"/>
    </location>
</feature>
<proteinExistence type="inferred from homology"/>
<keyword evidence="8" id="KW-1278">Translocase</keyword>
<dbReference type="GO" id="GO:0022900">
    <property type="term" value="P:electron transport chain"/>
    <property type="evidence" value="ECO:0007669"/>
    <property type="project" value="UniProtKB-UniRule"/>
</dbReference>
<dbReference type="NCBIfam" id="TIGR01945">
    <property type="entry name" value="rnfC"/>
    <property type="match status" value="1"/>
</dbReference>
<comment type="cofactor">
    <cofactor evidence="8">
        <name>[4Fe-4S] cluster</name>
        <dbReference type="ChEBI" id="CHEBI:49883"/>
    </cofactor>
    <text evidence="8">Binds 2 [4Fe-4S] clusters per subunit.</text>
</comment>
<evidence type="ECO:0000256" key="2">
    <source>
        <dbReference type="ARBA" id="ARBA00022485"/>
    </source>
</evidence>
<keyword evidence="4 8" id="KW-0677">Repeat</keyword>
<dbReference type="Pfam" id="PF12838">
    <property type="entry name" value="Fer4_7"/>
    <property type="match status" value="1"/>
</dbReference>
<keyword evidence="1 8" id="KW-0813">Transport</keyword>